<dbReference type="SUPFAM" id="SSF81606">
    <property type="entry name" value="PP2C-like"/>
    <property type="match status" value="1"/>
</dbReference>
<dbReference type="AlphaFoldDB" id="A0A183U1J2"/>
<dbReference type="InterPro" id="IPR015655">
    <property type="entry name" value="PP2C"/>
</dbReference>
<dbReference type="Pfam" id="PF00481">
    <property type="entry name" value="PP2C"/>
    <property type="match status" value="1"/>
</dbReference>
<protein>
    <submittedName>
        <fullName evidence="4">PPM-type phosphatase domain-containing protein</fullName>
    </submittedName>
</protein>
<evidence type="ECO:0000313" key="3">
    <source>
        <dbReference type="Proteomes" id="UP000050794"/>
    </source>
</evidence>
<dbReference type="PANTHER" id="PTHR47992">
    <property type="entry name" value="PROTEIN PHOSPHATASE"/>
    <property type="match status" value="1"/>
</dbReference>
<sequence length="98" mass="11128">MRKSMAFGDTQLKRDCVLTAHPDVVRVDLAEICLRFILVASDGFWDVVSNDQAVKLANSYIRTVPPNQWHKVAEYLVKTALHLGTEDNVSLLFLRLRS</sequence>
<dbReference type="Gene3D" id="3.60.40.10">
    <property type="entry name" value="PPM-type phosphatase domain"/>
    <property type="match status" value="1"/>
</dbReference>
<dbReference type="GO" id="GO:0004722">
    <property type="term" value="F:protein serine/threonine phosphatase activity"/>
    <property type="evidence" value="ECO:0007669"/>
    <property type="project" value="InterPro"/>
</dbReference>
<reference evidence="2 3" key="2">
    <citation type="submission" date="2018-11" db="EMBL/GenBank/DDBJ databases">
        <authorList>
            <consortium name="Pathogen Informatics"/>
        </authorList>
    </citation>
    <scope>NUCLEOTIDE SEQUENCE [LARGE SCALE GENOMIC DNA]</scope>
</reference>
<dbReference type="InterPro" id="IPR001932">
    <property type="entry name" value="PPM-type_phosphatase-like_dom"/>
</dbReference>
<dbReference type="InterPro" id="IPR036457">
    <property type="entry name" value="PPM-type-like_dom_sf"/>
</dbReference>
<evidence type="ECO:0000259" key="1">
    <source>
        <dbReference type="PROSITE" id="PS51746"/>
    </source>
</evidence>
<reference evidence="4" key="1">
    <citation type="submission" date="2016-06" db="UniProtKB">
        <authorList>
            <consortium name="WormBaseParasite"/>
        </authorList>
    </citation>
    <scope>IDENTIFICATION</scope>
</reference>
<accession>A0A183U1J2</accession>
<dbReference type="WBParaSite" id="TCNE_0000236201-mRNA-1">
    <property type="protein sequence ID" value="TCNE_0000236201-mRNA-1"/>
    <property type="gene ID" value="TCNE_0000236201"/>
</dbReference>
<organism evidence="3 4">
    <name type="scientific">Toxocara canis</name>
    <name type="common">Canine roundworm</name>
    <dbReference type="NCBI Taxonomy" id="6265"/>
    <lineage>
        <taxon>Eukaryota</taxon>
        <taxon>Metazoa</taxon>
        <taxon>Ecdysozoa</taxon>
        <taxon>Nematoda</taxon>
        <taxon>Chromadorea</taxon>
        <taxon>Rhabditida</taxon>
        <taxon>Spirurina</taxon>
        <taxon>Ascaridomorpha</taxon>
        <taxon>Ascaridoidea</taxon>
        <taxon>Toxocaridae</taxon>
        <taxon>Toxocara</taxon>
    </lineage>
</organism>
<keyword evidence="3" id="KW-1185">Reference proteome</keyword>
<dbReference type="Proteomes" id="UP000050794">
    <property type="component" value="Unassembled WGS sequence"/>
</dbReference>
<dbReference type="EMBL" id="UYWY01002313">
    <property type="protein sequence ID" value="VDM27941.1"/>
    <property type="molecule type" value="Genomic_DNA"/>
</dbReference>
<gene>
    <name evidence="2" type="ORF">TCNE_LOCUS2362</name>
</gene>
<feature type="domain" description="PPM-type phosphatase" evidence="1">
    <location>
        <begin position="1"/>
        <end position="96"/>
    </location>
</feature>
<dbReference type="PROSITE" id="PS51746">
    <property type="entry name" value="PPM_2"/>
    <property type="match status" value="1"/>
</dbReference>
<evidence type="ECO:0000313" key="2">
    <source>
        <dbReference type="EMBL" id="VDM27941.1"/>
    </source>
</evidence>
<evidence type="ECO:0000313" key="4">
    <source>
        <dbReference type="WBParaSite" id="TCNE_0000236201-mRNA-1"/>
    </source>
</evidence>
<proteinExistence type="predicted"/>
<name>A0A183U1J2_TOXCA</name>